<dbReference type="GO" id="GO:0005886">
    <property type="term" value="C:plasma membrane"/>
    <property type="evidence" value="ECO:0007669"/>
    <property type="project" value="UniProtKB-SubCell"/>
</dbReference>
<dbReference type="OMA" id="VYTYWSK"/>
<organism evidence="11 12">
    <name type="scientific">Coffea canephora</name>
    <name type="common">Robusta coffee</name>
    <dbReference type="NCBI Taxonomy" id="49390"/>
    <lineage>
        <taxon>Eukaryota</taxon>
        <taxon>Viridiplantae</taxon>
        <taxon>Streptophyta</taxon>
        <taxon>Embryophyta</taxon>
        <taxon>Tracheophyta</taxon>
        <taxon>Spermatophyta</taxon>
        <taxon>Magnoliopsida</taxon>
        <taxon>eudicotyledons</taxon>
        <taxon>Gunneridae</taxon>
        <taxon>Pentapetalae</taxon>
        <taxon>asterids</taxon>
        <taxon>lamiids</taxon>
        <taxon>Gentianales</taxon>
        <taxon>Rubiaceae</taxon>
        <taxon>Ixoroideae</taxon>
        <taxon>Gardenieae complex</taxon>
        <taxon>Bertiereae - Coffeeae clade</taxon>
        <taxon>Coffeeae</taxon>
        <taxon>Coffea</taxon>
    </lineage>
</organism>
<keyword evidence="5" id="KW-0472">Membrane</keyword>
<dbReference type="SUPFAM" id="SSF49503">
    <property type="entry name" value="Cupredoxins"/>
    <property type="match status" value="1"/>
</dbReference>
<dbReference type="InterPro" id="IPR003245">
    <property type="entry name" value="Phytocyanin_dom"/>
</dbReference>
<keyword evidence="7" id="KW-0325">Glycoprotein</keyword>
<dbReference type="Gene3D" id="2.60.40.420">
    <property type="entry name" value="Cupredoxins - blue copper proteins"/>
    <property type="match status" value="1"/>
</dbReference>
<dbReference type="Pfam" id="PF02298">
    <property type="entry name" value="Cu_bind_like"/>
    <property type="match status" value="1"/>
</dbReference>
<dbReference type="Gramene" id="CDP12215">
    <property type="protein sequence ID" value="CDP12215"/>
    <property type="gene ID" value="GSCOC_T00035631001"/>
</dbReference>
<evidence type="ECO:0000313" key="11">
    <source>
        <dbReference type="EMBL" id="CDP12215.1"/>
    </source>
</evidence>
<evidence type="ECO:0000256" key="2">
    <source>
        <dbReference type="ARBA" id="ARBA00022475"/>
    </source>
</evidence>
<dbReference type="CDD" id="cd11019">
    <property type="entry name" value="OsENODL1_like"/>
    <property type="match status" value="1"/>
</dbReference>
<dbReference type="FunFam" id="2.60.40.420:FF:000010">
    <property type="entry name" value="Early nodulin-like protein 1"/>
    <property type="match status" value="1"/>
</dbReference>
<dbReference type="PhylomeDB" id="A0A068UUN2"/>
<evidence type="ECO:0000256" key="9">
    <source>
        <dbReference type="ARBA" id="ARBA00035011"/>
    </source>
</evidence>
<evidence type="ECO:0000256" key="3">
    <source>
        <dbReference type="ARBA" id="ARBA00022622"/>
    </source>
</evidence>
<dbReference type="STRING" id="49390.A0A068UUN2"/>
<keyword evidence="4" id="KW-0732">Signal</keyword>
<dbReference type="OrthoDB" id="782862at2759"/>
<keyword evidence="12" id="KW-1185">Reference proteome</keyword>
<dbReference type="InterPro" id="IPR008972">
    <property type="entry name" value="Cupredoxin"/>
</dbReference>
<proteinExistence type="inferred from homology"/>
<evidence type="ECO:0000259" key="10">
    <source>
        <dbReference type="PROSITE" id="PS51485"/>
    </source>
</evidence>
<dbReference type="InterPro" id="IPR041846">
    <property type="entry name" value="ENL_dom"/>
</dbReference>
<protein>
    <recommendedName>
        <fullName evidence="10">Phytocyanin domain-containing protein</fullName>
    </recommendedName>
</protein>
<keyword evidence="2" id="KW-1003">Cell membrane</keyword>
<dbReference type="FunCoup" id="A0A068UUN2">
    <property type="interactions" value="79"/>
</dbReference>
<keyword evidence="3" id="KW-0336">GPI-anchor</keyword>
<dbReference type="EMBL" id="HG739146">
    <property type="protein sequence ID" value="CDP12215.1"/>
    <property type="molecule type" value="Genomic_DNA"/>
</dbReference>
<evidence type="ECO:0000313" key="12">
    <source>
        <dbReference type="Proteomes" id="UP000295252"/>
    </source>
</evidence>
<comment type="similarity">
    <text evidence="9">Belongs to the early nodulin-like (ENODL) family.</text>
</comment>
<dbReference type="PROSITE" id="PS51485">
    <property type="entry name" value="PHYTOCYANIN"/>
    <property type="match status" value="1"/>
</dbReference>
<evidence type="ECO:0000256" key="5">
    <source>
        <dbReference type="ARBA" id="ARBA00023136"/>
    </source>
</evidence>
<evidence type="ECO:0000256" key="7">
    <source>
        <dbReference type="ARBA" id="ARBA00023180"/>
    </source>
</evidence>
<dbReference type="Proteomes" id="UP000295252">
    <property type="component" value="Chromosome X"/>
</dbReference>
<evidence type="ECO:0000256" key="1">
    <source>
        <dbReference type="ARBA" id="ARBA00004609"/>
    </source>
</evidence>
<sequence length="197" mass="21451">MASLRISRCQFSHALQLYLLIQTARVCCYQYKVGDLDAWNVPSSANPDVYHIWSSNHNFTIGDSLLFLYPPSQDSVIQVTAQSYKSCNLKDPILTMNDGNSLFNITSPGLFYFTSGVPGHCEKSQKIRIAVPGNGSYVFPPDDASTAPSPSYPTVFGPMPMQETAPSSAPLTRVRPISMSAATLLFLCVSMIAIGSV</sequence>
<dbReference type="GO" id="GO:0009055">
    <property type="term" value="F:electron transfer activity"/>
    <property type="evidence" value="ECO:0007669"/>
    <property type="project" value="InterPro"/>
</dbReference>
<comment type="subcellular location">
    <subcellularLocation>
        <location evidence="1">Cell membrane</location>
        <topology evidence="1">Lipid-anchor</topology>
        <topology evidence="1">GPI-anchor</topology>
    </subcellularLocation>
</comment>
<dbReference type="PANTHER" id="PTHR33021:SF44">
    <property type="entry name" value="EARLY NODULIN-LIKE PROTEIN 8"/>
    <property type="match status" value="1"/>
</dbReference>
<keyword evidence="8" id="KW-0449">Lipoprotein</keyword>
<evidence type="ECO:0000256" key="8">
    <source>
        <dbReference type="ARBA" id="ARBA00023288"/>
    </source>
</evidence>
<reference evidence="12" key="1">
    <citation type="journal article" date="2014" name="Science">
        <title>The coffee genome provides insight into the convergent evolution of caffeine biosynthesis.</title>
        <authorList>
            <person name="Denoeud F."/>
            <person name="Carretero-Paulet L."/>
            <person name="Dereeper A."/>
            <person name="Droc G."/>
            <person name="Guyot R."/>
            <person name="Pietrella M."/>
            <person name="Zheng C."/>
            <person name="Alberti A."/>
            <person name="Anthony F."/>
            <person name="Aprea G."/>
            <person name="Aury J.M."/>
            <person name="Bento P."/>
            <person name="Bernard M."/>
            <person name="Bocs S."/>
            <person name="Campa C."/>
            <person name="Cenci A."/>
            <person name="Combes M.C."/>
            <person name="Crouzillat D."/>
            <person name="Da Silva C."/>
            <person name="Daddiego L."/>
            <person name="De Bellis F."/>
            <person name="Dussert S."/>
            <person name="Garsmeur O."/>
            <person name="Gayraud T."/>
            <person name="Guignon V."/>
            <person name="Jahn K."/>
            <person name="Jamilloux V."/>
            <person name="Joet T."/>
            <person name="Labadie K."/>
            <person name="Lan T."/>
            <person name="Leclercq J."/>
            <person name="Lepelley M."/>
            <person name="Leroy T."/>
            <person name="Li L.T."/>
            <person name="Librado P."/>
            <person name="Lopez L."/>
            <person name="Munoz A."/>
            <person name="Noel B."/>
            <person name="Pallavicini A."/>
            <person name="Perrotta G."/>
            <person name="Poncet V."/>
            <person name="Pot D."/>
            <person name="Priyono X."/>
            <person name="Rigoreau M."/>
            <person name="Rouard M."/>
            <person name="Rozas J."/>
            <person name="Tranchant-Dubreuil C."/>
            <person name="VanBuren R."/>
            <person name="Zhang Q."/>
            <person name="Andrade A.C."/>
            <person name="Argout X."/>
            <person name="Bertrand B."/>
            <person name="de Kochko A."/>
            <person name="Graziosi G."/>
            <person name="Henry R.J."/>
            <person name="Jayarama X."/>
            <person name="Ming R."/>
            <person name="Nagai C."/>
            <person name="Rounsley S."/>
            <person name="Sankoff D."/>
            <person name="Giuliano G."/>
            <person name="Albert V.A."/>
            <person name="Wincker P."/>
            <person name="Lashermes P."/>
        </authorList>
    </citation>
    <scope>NUCLEOTIDE SEQUENCE [LARGE SCALE GENOMIC DNA]</scope>
    <source>
        <strain evidence="12">cv. DH200-94</strain>
    </source>
</reference>
<dbReference type="AlphaFoldDB" id="A0A068UUN2"/>
<evidence type="ECO:0000256" key="4">
    <source>
        <dbReference type="ARBA" id="ARBA00022729"/>
    </source>
</evidence>
<keyword evidence="6" id="KW-1015">Disulfide bond</keyword>
<dbReference type="InParanoid" id="A0A068UUN2"/>
<feature type="domain" description="Phytocyanin" evidence="10">
    <location>
        <begin position="29"/>
        <end position="133"/>
    </location>
</feature>
<evidence type="ECO:0000256" key="6">
    <source>
        <dbReference type="ARBA" id="ARBA00023157"/>
    </source>
</evidence>
<name>A0A068UUN2_COFCA</name>
<dbReference type="GO" id="GO:0098552">
    <property type="term" value="C:side of membrane"/>
    <property type="evidence" value="ECO:0007669"/>
    <property type="project" value="UniProtKB-KW"/>
</dbReference>
<accession>A0A068UUN2</accession>
<dbReference type="PANTHER" id="PTHR33021">
    <property type="entry name" value="BLUE COPPER PROTEIN"/>
    <property type="match status" value="1"/>
</dbReference>
<dbReference type="InterPro" id="IPR039391">
    <property type="entry name" value="Phytocyanin-like"/>
</dbReference>
<gene>
    <name evidence="11" type="ORF">GSCOC_T00035631001</name>
</gene>